<sequence length="74" mass="7646">EGLAALTLGGEMLGLGDVCLMKGLLMDALDFDTAYGAMWGRVLENVGLAAPIVLAAVVTLCKGILEYFIGALCL</sequence>
<organism evidence="2">
    <name type="scientific">Tanacetum cinerariifolium</name>
    <name type="common">Dalmatian daisy</name>
    <name type="synonym">Chrysanthemum cinerariifolium</name>
    <dbReference type="NCBI Taxonomy" id="118510"/>
    <lineage>
        <taxon>Eukaryota</taxon>
        <taxon>Viridiplantae</taxon>
        <taxon>Streptophyta</taxon>
        <taxon>Embryophyta</taxon>
        <taxon>Tracheophyta</taxon>
        <taxon>Spermatophyta</taxon>
        <taxon>Magnoliopsida</taxon>
        <taxon>eudicotyledons</taxon>
        <taxon>Gunneridae</taxon>
        <taxon>Pentapetalae</taxon>
        <taxon>asterids</taxon>
        <taxon>campanulids</taxon>
        <taxon>Asterales</taxon>
        <taxon>Asteraceae</taxon>
        <taxon>Asteroideae</taxon>
        <taxon>Anthemideae</taxon>
        <taxon>Anthemidinae</taxon>
        <taxon>Tanacetum</taxon>
    </lineage>
</organism>
<comment type="caution">
    <text evidence="2">The sequence shown here is derived from an EMBL/GenBank/DDBJ whole genome shotgun (WGS) entry which is preliminary data.</text>
</comment>
<protein>
    <submittedName>
        <fullName evidence="2">Uncharacterized protein</fullName>
    </submittedName>
</protein>
<keyword evidence="1" id="KW-0472">Membrane</keyword>
<keyword evidence="1" id="KW-0812">Transmembrane</keyword>
<feature type="transmembrane region" description="Helical" evidence="1">
    <location>
        <begin position="48"/>
        <end position="69"/>
    </location>
</feature>
<name>A0A699U2A8_TANCI</name>
<evidence type="ECO:0000313" key="2">
    <source>
        <dbReference type="EMBL" id="GFD16143.1"/>
    </source>
</evidence>
<proteinExistence type="predicted"/>
<keyword evidence="1" id="KW-1133">Transmembrane helix</keyword>
<reference evidence="2" key="1">
    <citation type="journal article" date="2019" name="Sci. Rep.">
        <title>Draft genome of Tanacetum cinerariifolium, the natural source of mosquito coil.</title>
        <authorList>
            <person name="Yamashiro T."/>
            <person name="Shiraishi A."/>
            <person name="Satake H."/>
            <person name="Nakayama K."/>
        </authorList>
    </citation>
    <scope>NUCLEOTIDE SEQUENCE</scope>
</reference>
<dbReference type="AlphaFoldDB" id="A0A699U2A8"/>
<dbReference type="EMBL" id="BKCJ011291277">
    <property type="protein sequence ID" value="GFD16143.1"/>
    <property type="molecule type" value="Genomic_DNA"/>
</dbReference>
<accession>A0A699U2A8</accession>
<feature type="non-terminal residue" evidence="2">
    <location>
        <position position="1"/>
    </location>
</feature>
<evidence type="ECO:0000256" key="1">
    <source>
        <dbReference type="SAM" id="Phobius"/>
    </source>
</evidence>
<gene>
    <name evidence="2" type="ORF">Tci_888112</name>
</gene>